<dbReference type="eggNOG" id="ENOG502S1BW">
    <property type="taxonomic scope" value="Eukaryota"/>
</dbReference>
<proteinExistence type="predicted"/>
<dbReference type="RefSeq" id="XP_011129688.1">
    <property type="nucleotide sequence ID" value="XM_011131386.1"/>
</dbReference>
<accession>A0A023B9K6</accession>
<evidence type="ECO:0000313" key="3">
    <source>
        <dbReference type="Proteomes" id="UP000019763"/>
    </source>
</evidence>
<organism evidence="2 3">
    <name type="scientific">Gregarina niphandrodes</name>
    <name type="common">Septate eugregarine</name>
    <dbReference type="NCBI Taxonomy" id="110365"/>
    <lineage>
        <taxon>Eukaryota</taxon>
        <taxon>Sar</taxon>
        <taxon>Alveolata</taxon>
        <taxon>Apicomplexa</taxon>
        <taxon>Conoidasida</taxon>
        <taxon>Gregarinasina</taxon>
        <taxon>Eugregarinorida</taxon>
        <taxon>Gregarinidae</taxon>
        <taxon>Gregarina</taxon>
    </lineage>
</organism>
<dbReference type="AlphaFoldDB" id="A0A023B9K6"/>
<sequence length="567" mass="61895">MNLLCPEFYVATPTGCVKEVETEPRWSCDEGNLNGSTCEISRLHVETRKCASGFDIVDEKCLRQKHESSLLKCPLGYDLDGEECVKLLRQPARKRCLEGKVTADNTCLGSSIFPVPLVCPNNSVPDGAKCRRTMTQSAAPLCPAGTEEADEVCIKEEIQPISLVCPLSGSKPDKDGRCKTKEPPMKQCPGGWTFRGKESCVKRSVLHRELVCPQGMSLVGNHCAATEYFDPLRVCPEGTKRLNNDECVMETRLPMSLVCEPPYILLEDSEECLFSNKLLAEHQCAQGFYDENQKVCIVAEVMPVEKSCPPGTRKVRTGLDHYCEEIVYEEAHPSCPTDFVISEGVCRGKATVPGKVVCEAPFIQRDGVCIVVEKQLLEPYCDNALLKGSSCVTDREQPPAVLCPEAYTYEPGSRVCKKFLWSQPVIECSGWMWDGKVKECYTFEAPPQVGDSNPTSDDEHPTGGSPSGSPSGAPPGAPAGSNNTHPSTTDKPDESLLPMEVNVSTTTTTTTTTATVKAKVQLPPNGKENFVPIQTFTGPNAVAQAHQYEALKLQGHSSQPVYVPQVH</sequence>
<comment type="caution">
    <text evidence="2">The sequence shown here is derived from an EMBL/GenBank/DDBJ whole genome shotgun (WGS) entry which is preliminary data.</text>
</comment>
<dbReference type="GeneID" id="22911810"/>
<dbReference type="Proteomes" id="UP000019763">
    <property type="component" value="Unassembled WGS sequence"/>
</dbReference>
<name>A0A023B9K6_GRENI</name>
<dbReference type="OrthoDB" id="7250310at2759"/>
<dbReference type="EMBL" id="AFNH02000384">
    <property type="protein sequence ID" value="EZG72993.1"/>
    <property type="molecule type" value="Genomic_DNA"/>
</dbReference>
<keyword evidence="3" id="KW-1185">Reference proteome</keyword>
<evidence type="ECO:0000313" key="2">
    <source>
        <dbReference type="EMBL" id="EZG72993.1"/>
    </source>
</evidence>
<protein>
    <submittedName>
        <fullName evidence="2">Oocyst wall protein</fullName>
    </submittedName>
</protein>
<dbReference type="VEuPathDB" id="CryptoDB:GNI_049700"/>
<feature type="region of interest" description="Disordered" evidence="1">
    <location>
        <begin position="447"/>
        <end position="497"/>
    </location>
</feature>
<gene>
    <name evidence="2" type="ORF">GNI_049700</name>
</gene>
<reference evidence="2" key="1">
    <citation type="submission" date="2013-12" db="EMBL/GenBank/DDBJ databases">
        <authorList>
            <person name="Omoto C.K."/>
            <person name="Sibley D."/>
            <person name="Venepally P."/>
            <person name="Hadjithomas M."/>
            <person name="Karamycheva S."/>
            <person name="Brunk B."/>
            <person name="Roos D."/>
            <person name="Caler E."/>
            <person name="Lorenzi H."/>
        </authorList>
    </citation>
    <scope>NUCLEOTIDE SEQUENCE</scope>
</reference>
<evidence type="ECO:0000256" key="1">
    <source>
        <dbReference type="SAM" id="MobiDB-lite"/>
    </source>
</evidence>